<proteinExistence type="predicted"/>
<dbReference type="PANTHER" id="PTHR28069">
    <property type="entry name" value="GH20023P"/>
    <property type="match status" value="1"/>
</dbReference>
<dbReference type="Pfam" id="PF20179">
    <property type="entry name" value="MSS51_C"/>
    <property type="match status" value="1"/>
</dbReference>
<accession>A0AB34JKE3</accession>
<reference evidence="3 4" key="1">
    <citation type="journal article" date="2024" name="Science">
        <title>Giant polyketide synthase enzymes in the biosynthesis of giant marine polyether toxins.</title>
        <authorList>
            <person name="Fallon T.R."/>
            <person name="Shende V.V."/>
            <person name="Wierzbicki I.H."/>
            <person name="Pendleton A.L."/>
            <person name="Watervoot N.F."/>
            <person name="Auber R.P."/>
            <person name="Gonzalez D.J."/>
            <person name="Wisecaver J.H."/>
            <person name="Moore B.S."/>
        </authorList>
    </citation>
    <scope>NUCLEOTIDE SEQUENCE [LARGE SCALE GENOMIC DNA]</scope>
    <source>
        <strain evidence="3 4">12B1</strain>
    </source>
</reference>
<dbReference type="InterPro" id="IPR046824">
    <property type="entry name" value="Mss51-like_C"/>
</dbReference>
<keyword evidence="4" id="KW-1185">Reference proteome</keyword>
<feature type="domain" description="Mitochondrial splicing suppressor 51-like C-terminal" evidence="2">
    <location>
        <begin position="108"/>
        <end position="284"/>
    </location>
</feature>
<gene>
    <name evidence="3" type="ORF">AB1Y20_022720</name>
</gene>
<dbReference type="PANTHER" id="PTHR28069:SF1">
    <property type="entry name" value="PROTEIN MSS51, MITOCHONDRIAL"/>
    <property type="match status" value="1"/>
</dbReference>
<evidence type="ECO:0000313" key="3">
    <source>
        <dbReference type="EMBL" id="KAL1521167.1"/>
    </source>
</evidence>
<organism evidence="3 4">
    <name type="scientific">Prymnesium parvum</name>
    <name type="common">Toxic golden alga</name>
    <dbReference type="NCBI Taxonomy" id="97485"/>
    <lineage>
        <taxon>Eukaryota</taxon>
        <taxon>Haptista</taxon>
        <taxon>Haptophyta</taxon>
        <taxon>Prymnesiophyceae</taxon>
        <taxon>Prymnesiales</taxon>
        <taxon>Prymnesiaceae</taxon>
        <taxon>Prymnesium</taxon>
    </lineage>
</organism>
<evidence type="ECO:0000259" key="2">
    <source>
        <dbReference type="Pfam" id="PF20179"/>
    </source>
</evidence>
<comment type="caution">
    <text evidence="3">The sequence shown here is derived from an EMBL/GenBank/DDBJ whole genome shotgun (WGS) entry which is preliminary data.</text>
</comment>
<feature type="compositionally biased region" description="Pro residues" evidence="1">
    <location>
        <begin position="27"/>
        <end position="43"/>
    </location>
</feature>
<feature type="compositionally biased region" description="Low complexity" evidence="1">
    <location>
        <begin position="17"/>
        <end position="26"/>
    </location>
</feature>
<evidence type="ECO:0000256" key="1">
    <source>
        <dbReference type="SAM" id="MobiDB-lite"/>
    </source>
</evidence>
<protein>
    <recommendedName>
        <fullName evidence="2">Mitochondrial splicing suppressor 51-like C-terminal domain-containing protein</fullName>
    </recommendedName>
</protein>
<dbReference type="Proteomes" id="UP001515480">
    <property type="component" value="Unassembled WGS sequence"/>
</dbReference>
<name>A0AB34JKE3_PRYPA</name>
<dbReference type="AlphaFoldDB" id="A0AB34JKE3"/>
<feature type="region of interest" description="Disordered" evidence="1">
    <location>
        <begin position="17"/>
        <end position="49"/>
    </location>
</feature>
<sequence>MVADPSGLLSLRRSTSRTAWHFSDSPPSAPAPPAPPTTPPAPPLTFLDAPTPGRCIGTLRWRGASPFPPLPPYTSPTPPPLTGWREYAAHRLPPPPHSAPLLDGLSYPLTLAHAIGALRLSPPSPGPLHLLVVGASSTAEERLARDSNYWPELLHALPPHASLVLSFVGPEIEASYPPRPLVAGRLSARAYRGTLGELLRAEPHLTAANTLLVGFNTGMGSGLFPLMRSWLPDLLLVLSRRIVALFTCANDYSDLAGELLVWRTLLRARLALPPVENPFRAATVVREDSRAACEWSCSSCYYYAVCGAEEGARLPPAVDAKLEAALRQLAKKHKRTQVPSRVP</sequence>
<evidence type="ECO:0000313" key="4">
    <source>
        <dbReference type="Proteomes" id="UP001515480"/>
    </source>
</evidence>
<dbReference type="EMBL" id="JBGBPQ010000008">
    <property type="protein sequence ID" value="KAL1521167.1"/>
    <property type="molecule type" value="Genomic_DNA"/>
</dbReference>